<dbReference type="PANTHER" id="PTHR11895:SF7">
    <property type="entry name" value="GLUTAMYL-TRNA(GLN) AMIDOTRANSFERASE SUBUNIT A, MITOCHONDRIAL"/>
    <property type="match status" value="1"/>
</dbReference>
<dbReference type="Proteomes" id="UP000192342">
    <property type="component" value="Unassembled WGS sequence"/>
</dbReference>
<evidence type="ECO:0000259" key="2">
    <source>
        <dbReference type="Pfam" id="PF01425"/>
    </source>
</evidence>
<dbReference type="PANTHER" id="PTHR11895">
    <property type="entry name" value="TRANSAMIDASE"/>
    <property type="match status" value="1"/>
</dbReference>
<dbReference type="InterPro" id="IPR036928">
    <property type="entry name" value="AS_sf"/>
</dbReference>
<dbReference type="Gene3D" id="3.90.1300.10">
    <property type="entry name" value="Amidase signature (AS) domain"/>
    <property type="match status" value="1"/>
</dbReference>
<keyword evidence="4" id="KW-1185">Reference proteome</keyword>
<evidence type="ECO:0000256" key="1">
    <source>
        <dbReference type="ARBA" id="ARBA00009199"/>
    </source>
</evidence>
<dbReference type="PROSITE" id="PS00571">
    <property type="entry name" value="AMIDASES"/>
    <property type="match status" value="1"/>
</dbReference>
<proteinExistence type="inferred from homology"/>
<dbReference type="STRING" id="1317117.ATO7_08167"/>
<dbReference type="EMBL" id="AQQV01000002">
    <property type="protein sequence ID" value="ORE86999.1"/>
    <property type="molecule type" value="Genomic_DNA"/>
</dbReference>
<comment type="similarity">
    <text evidence="1">Belongs to the amidase family.</text>
</comment>
<evidence type="ECO:0000313" key="4">
    <source>
        <dbReference type="Proteomes" id="UP000192342"/>
    </source>
</evidence>
<dbReference type="AlphaFoldDB" id="A0A1Y1SDF7"/>
<evidence type="ECO:0000313" key="3">
    <source>
        <dbReference type="EMBL" id="ORE86999.1"/>
    </source>
</evidence>
<sequence>MKFEDYREHDGLGLATLIAQGEVSSKEVVEAAISRAEAVNPKLNAIIYPLYERARAQAESPTDGAFAGVPFLLKDLYQELEGAPAAYGCKALKQQGKAAPEHSEITRRWLAAGVIPIGRTNTPEFGAKGITEPQAWGATRNPWNTEHVPGGSSGGSAAAVAAGVVPMAGANDGGGSIRLPAGHCGLFGLKPGRGRTPWGPAFNELLQGAAINHVVSRSVRDSAAMLDAAQGPENGSFVHIQAPERAYLEEVGRDPGRLKIAFSTRSPIGTAVDPEALEAVEKTAALLASLGHDVEEGEPVINGHQLARDFIIMWFANVAVTVDEIKRETGCGNAGFEDDTVIMAEFGRATRADEYVASVQRWNEYSRALGDFHRRHDLWLSPTMARPPARVGEIATPPWQHKLARALMAMGLSRVMVKSGIIEQMVQENLQWVPYTQLGNLTGAPGMSVPLHWTQSGLPLGVQFVAGAGREDMLIRLAAQLEQAAPWRDRWPAL</sequence>
<feature type="domain" description="Amidase" evidence="2">
    <location>
        <begin position="27"/>
        <end position="474"/>
    </location>
</feature>
<dbReference type="Pfam" id="PF01425">
    <property type="entry name" value="Amidase"/>
    <property type="match status" value="1"/>
</dbReference>
<reference evidence="3 4" key="1">
    <citation type="submission" date="2013-04" db="EMBL/GenBank/DDBJ databases">
        <title>Oceanococcus atlanticus 22II-S10r2 Genome Sequencing.</title>
        <authorList>
            <person name="Lai Q."/>
            <person name="Li G."/>
            <person name="Shao Z."/>
        </authorList>
    </citation>
    <scope>NUCLEOTIDE SEQUENCE [LARGE SCALE GENOMIC DNA]</scope>
    <source>
        <strain evidence="3 4">22II-S10r2</strain>
    </source>
</reference>
<dbReference type="InterPro" id="IPR000120">
    <property type="entry name" value="Amidase"/>
</dbReference>
<protein>
    <submittedName>
        <fullName evidence="3">Amidase</fullName>
    </submittedName>
</protein>
<dbReference type="OrthoDB" id="8872210at2"/>
<organism evidence="3 4">
    <name type="scientific">Oceanococcus atlanticus</name>
    <dbReference type="NCBI Taxonomy" id="1317117"/>
    <lineage>
        <taxon>Bacteria</taxon>
        <taxon>Pseudomonadati</taxon>
        <taxon>Pseudomonadota</taxon>
        <taxon>Gammaproteobacteria</taxon>
        <taxon>Chromatiales</taxon>
        <taxon>Oceanococcaceae</taxon>
        <taxon>Oceanococcus</taxon>
    </lineage>
</organism>
<dbReference type="RefSeq" id="WP_083561208.1">
    <property type="nucleotide sequence ID" value="NZ_AQQV01000002.1"/>
</dbReference>
<comment type="caution">
    <text evidence="3">The sequence shown here is derived from an EMBL/GenBank/DDBJ whole genome shotgun (WGS) entry which is preliminary data.</text>
</comment>
<gene>
    <name evidence="3" type="ORF">ATO7_08167</name>
</gene>
<dbReference type="InterPro" id="IPR023631">
    <property type="entry name" value="Amidase_dom"/>
</dbReference>
<dbReference type="InterPro" id="IPR020556">
    <property type="entry name" value="Amidase_CS"/>
</dbReference>
<dbReference type="GO" id="GO:0003824">
    <property type="term" value="F:catalytic activity"/>
    <property type="evidence" value="ECO:0007669"/>
    <property type="project" value="InterPro"/>
</dbReference>
<name>A0A1Y1SDF7_9GAMM</name>
<dbReference type="SUPFAM" id="SSF75304">
    <property type="entry name" value="Amidase signature (AS) enzymes"/>
    <property type="match status" value="1"/>
</dbReference>
<accession>A0A1Y1SDF7</accession>